<name>A0AAD7K0N7_9AGAR</name>
<dbReference type="EMBL" id="JARJLG010000014">
    <property type="protein sequence ID" value="KAJ7775663.1"/>
    <property type="molecule type" value="Genomic_DNA"/>
</dbReference>
<sequence>IAKKIAALVWGATGYHFIYKKATKSRTSDTVVTYTFYCAQNEKEVTKTRLVEDEHKRRARMKMDCFPCAGLLHVTVDSENQDTVRLWIAHHRAHCHYVDISLSSEITKVVEDMRNQPASNTGTDNYAIQIWTRILQDFPGTEATQKQIYALW</sequence>
<feature type="non-terminal residue" evidence="1">
    <location>
        <position position="152"/>
    </location>
</feature>
<keyword evidence="2" id="KW-1185">Reference proteome</keyword>
<feature type="non-terminal residue" evidence="1">
    <location>
        <position position="1"/>
    </location>
</feature>
<evidence type="ECO:0000313" key="1">
    <source>
        <dbReference type="EMBL" id="KAJ7775663.1"/>
    </source>
</evidence>
<protein>
    <submittedName>
        <fullName evidence="1">Uncharacterized protein</fullName>
    </submittedName>
</protein>
<proteinExistence type="predicted"/>
<organism evidence="1 2">
    <name type="scientific">Mycena maculata</name>
    <dbReference type="NCBI Taxonomy" id="230809"/>
    <lineage>
        <taxon>Eukaryota</taxon>
        <taxon>Fungi</taxon>
        <taxon>Dikarya</taxon>
        <taxon>Basidiomycota</taxon>
        <taxon>Agaricomycotina</taxon>
        <taxon>Agaricomycetes</taxon>
        <taxon>Agaricomycetidae</taxon>
        <taxon>Agaricales</taxon>
        <taxon>Marasmiineae</taxon>
        <taxon>Mycenaceae</taxon>
        <taxon>Mycena</taxon>
    </lineage>
</organism>
<reference evidence="1" key="1">
    <citation type="submission" date="2023-03" db="EMBL/GenBank/DDBJ databases">
        <title>Massive genome expansion in bonnet fungi (Mycena s.s.) driven by repeated elements and novel gene families across ecological guilds.</title>
        <authorList>
            <consortium name="Lawrence Berkeley National Laboratory"/>
            <person name="Harder C.B."/>
            <person name="Miyauchi S."/>
            <person name="Viragh M."/>
            <person name="Kuo A."/>
            <person name="Thoen E."/>
            <person name="Andreopoulos B."/>
            <person name="Lu D."/>
            <person name="Skrede I."/>
            <person name="Drula E."/>
            <person name="Henrissat B."/>
            <person name="Morin E."/>
            <person name="Kohler A."/>
            <person name="Barry K."/>
            <person name="LaButti K."/>
            <person name="Morin E."/>
            <person name="Salamov A."/>
            <person name="Lipzen A."/>
            <person name="Mereny Z."/>
            <person name="Hegedus B."/>
            <person name="Baldrian P."/>
            <person name="Stursova M."/>
            <person name="Weitz H."/>
            <person name="Taylor A."/>
            <person name="Grigoriev I.V."/>
            <person name="Nagy L.G."/>
            <person name="Martin F."/>
            <person name="Kauserud H."/>
        </authorList>
    </citation>
    <scope>NUCLEOTIDE SEQUENCE</scope>
    <source>
        <strain evidence="1">CBHHK188m</strain>
    </source>
</reference>
<comment type="caution">
    <text evidence="1">The sequence shown here is derived from an EMBL/GenBank/DDBJ whole genome shotgun (WGS) entry which is preliminary data.</text>
</comment>
<gene>
    <name evidence="1" type="ORF">DFH07DRAFT_698554</name>
</gene>
<dbReference type="AlphaFoldDB" id="A0AAD7K0N7"/>
<accession>A0AAD7K0N7</accession>
<evidence type="ECO:0000313" key="2">
    <source>
        <dbReference type="Proteomes" id="UP001215280"/>
    </source>
</evidence>
<dbReference type="Proteomes" id="UP001215280">
    <property type="component" value="Unassembled WGS sequence"/>
</dbReference>